<dbReference type="InterPro" id="IPR050682">
    <property type="entry name" value="ModA/WtpA"/>
</dbReference>
<evidence type="ECO:0000256" key="3">
    <source>
        <dbReference type="ARBA" id="ARBA00022723"/>
    </source>
</evidence>
<evidence type="ECO:0000256" key="6">
    <source>
        <dbReference type="PIRSR" id="PIRSR004846-1"/>
    </source>
</evidence>
<feature type="binding site" evidence="6">
    <location>
        <position position="64"/>
    </location>
    <ligand>
        <name>molybdate</name>
        <dbReference type="ChEBI" id="CHEBI:36264"/>
    </ligand>
</feature>
<dbReference type="FunFam" id="3.40.190.10:FF:000035">
    <property type="entry name" value="Molybdate ABC transporter substrate-binding protein"/>
    <property type="match status" value="1"/>
</dbReference>
<dbReference type="EMBL" id="LANI01000002">
    <property type="protein sequence ID" value="KKJ78528.1"/>
    <property type="molecule type" value="Genomic_DNA"/>
</dbReference>
<dbReference type="GO" id="GO:0015689">
    <property type="term" value="P:molybdate ion transport"/>
    <property type="evidence" value="ECO:0007669"/>
    <property type="project" value="InterPro"/>
</dbReference>
<evidence type="ECO:0000256" key="5">
    <source>
        <dbReference type="ARBA" id="ARBA00062515"/>
    </source>
</evidence>
<comment type="similarity">
    <text evidence="1">Belongs to the bacterial solute-binding protein ModA family.</text>
</comment>
<name>A0A0M2RG36_9PROT</name>
<proteinExistence type="inferred from homology"/>
<keyword evidence="3 6" id="KW-0479">Metal-binding</keyword>
<dbReference type="PANTHER" id="PTHR30632">
    <property type="entry name" value="MOLYBDATE-BINDING PERIPLASMIC PROTEIN"/>
    <property type="match status" value="1"/>
</dbReference>
<comment type="caution">
    <text evidence="7">The sequence shown here is derived from an EMBL/GenBank/DDBJ whole genome shotgun (WGS) entry which is preliminary data.</text>
</comment>
<keyword evidence="4" id="KW-0732">Signal</keyword>
<dbReference type="PIRSF" id="PIRSF004846">
    <property type="entry name" value="ModA"/>
    <property type="match status" value="1"/>
</dbReference>
<dbReference type="SUPFAM" id="SSF53850">
    <property type="entry name" value="Periplasmic binding protein-like II"/>
    <property type="match status" value="1"/>
</dbReference>
<dbReference type="InterPro" id="IPR044084">
    <property type="entry name" value="AvModA-like_subst-bd"/>
</dbReference>
<keyword evidence="2 6" id="KW-0500">Molybdenum</keyword>
<reference evidence="7 8" key="1">
    <citation type="submission" date="2015-03" db="EMBL/GenBank/DDBJ databases">
        <title>Genome sequence of Kiloniella sp. P1-1, isolated from the gut microflora of Pacific white shrimp, Penaeus vannamei.</title>
        <authorList>
            <person name="Shao Z."/>
            <person name="Wang L."/>
            <person name="Li X."/>
        </authorList>
    </citation>
    <scope>NUCLEOTIDE SEQUENCE [LARGE SCALE GENOMIC DNA]</scope>
    <source>
        <strain evidence="7 8">P1-1</strain>
    </source>
</reference>
<dbReference type="NCBIfam" id="TIGR01256">
    <property type="entry name" value="modA"/>
    <property type="match status" value="1"/>
</dbReference>
<dbReference type="Gene3D" id="3.40.190.10">
    <property type="entry name" value="Periplasmic binding protein-like II"/>
    <property type="match status" value="2"/>
</dbReference>
<protein>
    <recommendedName>
        <fullName evidence="9">Molybdate ABC transporter substrate-binding protein</fullName>
    </recommendedName>
</protein>
<dbReference type="STRING" id="1549748.WH95_03650"/>
<dbReference type="GO" id="GO:0030973">
    <property type="term" value="F:molybdate ion binding"/>
    <property type="evidence" value="ECO:0007669"/>
    <property type="project" value="InterPro"/>
</dbReference>
<dbReference type="Pfam" id="PF13531">
    <property type="entry name" value="SBP_bac_11"/>
    <property type="match status" value="1"/>
</dbReference>
<evidence type="ECO:0000256" key="1">
    <source>
        <dbReference type="ARBA" id="ARBA00009175"/>
    </source>
</evidence>
<gene>
    <name evidence="7" type="ORF">WH95_03650</name>
</gene>
<dbReference type="PATRIC" id="fig|1549748.8.peg.1336"/>
<dbReference type="PANTHER" id="PTHR30632:SF14">
    <property type="entry name" value="TUNGSTATE_MOLYBDATE_CHROMATE-BINDING PROTEIN MODA"/>
    <property type="match status" value="1"/>
</dbReference>
<sequence>MGKLYKEFIFLAVLVAGIGFSLVPAFAENAKIAVAANFTATANELAKDFQARTGHKAILSFGSTGKLYAQIIHGAPFDVFLSADRTRPRKLEEDGHGVPLSRFTYAYGQIALWTRDKTLLGDKEFSDVTIPALLEENRLTRLAVANPKTAPYGLAAEQYLKKIGIYDQIKGKTVYGENIAQTYQFAYTGNAEVAIVAYAQVLGKPRGTSWLIPQESYEPLGQEAVLLKKGQYNEAALAFMAYLKSRDAAVIITKFGYTLEPR</sequence>
<feature type="binding site" evidence="6">
    <location>
        <position position="179"/>
    </location>
    <ligand>
        <name>molybdate</name>
        <dbReference type="ChEBI" id="CHEBI:36264"/>
    </ligand>
</feature>
<evidence type="ECO:0000256" key="2">
    <source>
        <dbReference type="ARBA" id="ARBA00022505"/>
    </source>
</evidence>
<dbReference type="Proteomes" id="UP000034491">
    <property type="component" value="Unassembled WGS sequence"/>
</dbReference>
<evidence type="ECO:0000313" key="7">
    <source>
        <dbReference type="EMBL" id="KKJ78528.1"/>
    </source>
</evidence>
<dbReference type="AlphaFoldDB" id="A0A0M2RG36"/>
<organism evidence="7 8">
    <name type="scientific">Kiloniella litopenaei</name>
    <dbReference type="NCBI Taxonomy" id="1549748"/>
    <lineage>
        <taxon>Bacteria</taxon>
        <taxon>Pseudomonadati</taxon>
        <taxon>Pseudomonadota</taxon>
        <taxon>Alphaproteobacteria</taxon>
        <taxon>Rhodospirillales</taxon>
        <taxon>Kiloniellaceae</taxon>
        <taxon>Kiloniella</taxon>
    </lineage>
</organism>
<dbReference type="GO" id="GO:0046872">
    <property type="term" value="F:metal ion binding"/>
    <property type="evidence" value="ECO:0007669"/>
    <property type="project" value="UniProtKB-KW"/>
</dbReference>
<accession>A0A0M2RG36</accession>
<evidence type="ECO:0000256" key="4">
    <source>
        <dbReference type="ARBA" id="ARBA00022729"/>
    </source>
</evidence>
<dbReference type="CDD" id="cd13539">
    <property type="entry name" value="PBP2_AvModA"/>
    <property type="match status" value="1"/>
</dbReference>
<dbReference type="GO" id="GO:1901359">
    <property type="term" value="F:tungstate binding"/>
    <property type="evidence" value="ECO:0007669"/>
    <property type="project" value="UniProtKB-ARBA"/>
</dbReference>
<comment type="subunit">
    <text evidence="5">The complex is composed of two ATP-binding proteins (ModC), two transmembrane proteins (ModB) and a solute-binding protein (ModA).</text>
</comment>
<evidence type="ECO:0000313" key="8">
    <source>
        <dbReference type="Proteomes" id="UP000034491"/>
    </source>
</evidence>
<evidence type="ECO:0008006" key="9">
    <source>
        <dbReference type="Google" id="ProtNLM"/>
    </source>
</evidence>
<dbReference type="InterPro" id="IPR005950">
    <property type="entry name" value="ModA"/>
</dbReference>
<keyword evidence="8" id="KW-1185">Reference proteome</keyword>
<dbReference type="OrthoDB" id="9785015at2"/>